<dbReference type="EMBL" id="JBBMFF010000050">
    <property type="protein sequence ID" value="MEQ2509759.1"/>
    <property type="molecule type" value="Genomic_DNA"/>
</dbReference>
<evidence type="ECO:0000313" key="1">
    <source>
        <dbReference type="EMBL" id="MEQ2509759.1"/>
    </source>
</evidence>
<comment type="caution">
    <text evidence="1">The sequence shown here is derived from an EMBL/GenBank/DDBJ whole genome shotgun (WGS) entry which is preliminary data.</text>
</comment>
<organism evidence="1 2">
    <name type="scientific">Faecousia intestinalis</name>
    <dbReference type="NCBI Taxonomy" id="3133167"/>
    <lineage>
        <taxon>Bacteria</taxon>
        <taxon>Bacillati</taxon>
        <taxon>Bacillota</taxon>
        <taxon>Clostridia</taxon>
        <taxon>Eubacteriales</taxon>
        <taxon>Oscillospiraceae</taxon>
        <taxon>Faecousia</taxon>
    </lineage>
</organism>
<reference evidence="1 2" key="1">
    <citation type="submission" date="2024-03" db="EMBL/GenBank/DDBJ databases">
        <title>Human intestinal bacterial collection.</title>
        <authorList>
            <person name="Pauvert C."/>
            <person name="Hitch T.C.A."/>
            <person name="Clavel T."/>
        </authorList>
    </citation>
    <scope>NUCLEOTIDE SEQUENCE [LARGE SCALE GENOMIC DNA]</scope>
    <source>
        <strain evidence="1 2">CLA-AA-H192</strain>
    </source>
</reference>
<evidence type="ECO:0000313" key="2">
    <source>
        <dbReference type="Proteomes" id="UP001491552"/>
    </source>
</evidence>
<protein>
    <submittedName>
        <fullName evidence="1">Uncharacterized protein</fullName>
    </submittedName>
</protein>
<name>A0ABV1G3E4_9FIRM</name>
<dbReference type="Proteomes" id="UP001491552">
    <property type="component" value="Unassembled WGS sequence"/>
</dbReference>
<sequence length="52" mass="5654">MKQGQTLCWCVWCGTELVAGGYCYCLDIGCLCPACLPEYARVVFRSCLVAVG</sequence>
<accession>A0ABV1G3E4</accession>
<proteinExistence type="predicted"/>
<gene>
    <name evidence="1" type="ORF">WMO66_00620</name>
</gene>
<dbReference type="RefSeq" id="WP_349134470.1">
    <property type="nucleotide sequence ID" value="NZ_JBBMFF010000050.1"/>
</dbReference>
<keyword evidence="2" id="KW-1185">Reference proteome</keyword>